<keyword evidence="2 3" id="KW-0732">Signal</keyword>
<keyword evidence="6" id="KW-1185">Reference proteome</keyword>
<gene>
    <name evidence="5" type="ORF">AFUS01_LOCUS43121</name>
</gene>
<evidence type="ECO:0000313" key="6">
    <source>
        <dbReference type="Proteomes" id="UP000708208"/>
    </source>
</evidence>
<evidence type="ECO:0000256" key="1">
    <source>
        <dbReference type="ARBA" id="ARBA00006347"/>
    </source>
</evidence>
<dbReference type="EMBL" id="CAJVCH010569909">
    <property type="protein sequence ID" value="CAG7833508.1"/>
    <property type="molecule type" value="Genomic_DNA"/>
</dbReference>
<dbReference type="GO" id="GO:0006457">
    <property type="term" value="P:protein folding"/>
    <property type="evidence" value="ECO:0007669"/>
    <property type="project" value="TreeGrafter"/>
</dbReference>
<proteinExistence type="inferred from homology"/>
<dbReference type="PANTHER" id="PTHR45672">
    <property type="entry name" value="PROTEIN DISULFIDE-ISOMERASE C17H9.14C-RELATED"/>
    <property type="match status" value="1"/>
</dbReference>
<feature type="domain" description="Thioredoxin" evidence="4">
    <location>
        <begin position="172"/>
        <end position="306"/>
    </location>
</feature>
<dbReference type="InterPro" id="IPR051063">
    <property type="entry name" value="PDI"/>
</dbReference>
<evidence type="ECO:0000256" key="2">
    <source>
        <dbReference type="ARBA" id="ARBA00022729"/>
    </source>
</evidence>
<dbReference type="GO" id="GO:0003756">
    <property type="term" value="F:protein disulfide isomerase activity"/>
    <property type="evidence" value="ECO:0007669"/>
    <property type="project" value="TreeGrafter"/>
</dbReference>
<name>A0A8J2LDZ5_9HEXA</name>
<comment type="similarity">
    <text evidence="1">Belongs to the protein disulfide isomerase family.</text>
</comment>
<accession>A0A8J2LDZ5</accession>
<dbReference type="InterPro" id="IPR013766">
    <property type="entry name" value="Thioredoxin_domain"/>
</dbReference>
<dbReference type="Proteomes" id="UP000708208">
    <property type="component" value="Unassembled WGS sequence"/>
</dbReference>
<evidence type="ECO:0000313" key="5">
    <source>
        <dbReference type="EMBL" id="CAG7833508.1"/>
    </source>
</evidence>
<feature type="chain" id="PRO_5035263626" description="Thioredoxin domain-containing protein" evidence="3">
    <location>
        <begin position="18"/>
        <end position="314"/>
    </location>
</feature>
<comment type="caution">
    <text evidence="5">The sequence shown here is derived from an EMBL/GenBank/DDBJ whole genome shotgun (WGS) entry which is preliminary data.</text>
</comment>
<dbReference type="AlphaFoldDB" id="A0A8J2LDZ5"/>
<dbReference type="GO" id="GO:0005783">
    <property type="term" value="C:endoplasmic reticulum"/>
    <property type="evidence" value="ECO:0007669"/>
    <property type="project" value="TreeGrafter"/>
</dbReference>
<reference evidence="5" key="1">
    <citation type="submission" date="2021-06" db="EMBL/GenBank/DDBJ databases">
        <authorList>
            <person name="Hodson N. C."/>
            <person name="Mongue J. A."/>
            <person name="Jaron S. K."/>
        </authorList>
    </citation>
    <scope>NUCLEOTIDE SEQUENCE</scope>
</reference>
<feature type="signal peptide" evidence="3">
    <location>
        <begin position="1"/>
        <end position="17"/>
    </location>
</feature>
<dbReference type="OrthoDB" id="71336at2759"/>
<protein>
    <recommendedName>
        <fullName evidence="4">Thioredoxin domain-containing protein</fullName>
    </recommendedName>
</protein>
<organism evidence="5 6">
    <name type="scientific">Allacma fusca</name>
    <dbReference type="NCBI Taxonomy" id="39272"/>
    <lineage>
        <taxon>Eukaryota</taxon>
        <taxon>Metazoa</taxon>
        <taxon>Ecdysozoa</taxon>
        <taxon>Arthropoda</taxon>
        <taxon>Hexapoda</taxon>
        <taxon>Collembola</taxon>
        <taxon>Symphypleona</taxon>
        <taxon>Sminthuridae</taxon>
        <taxon>Allacma</taxon>
    </lineage>
</organism>
<evidence type="ECO:0000259" key="4">
    <source>
        <dbReference type="PROSITE" id="PS51352"/>
    </source>
</evidence>
<sequence length="314" mass="35919">MHLRLIFLCSILTVVTAEEEAVIKYDTVTFNKLVPKKNHYVLFYAPWTSELKSLSPVWEELAQKIKKTPEADVVIAKVDCTTETKLCSHQDASEYPTRCMDLEPIWKQIAEEFQYEEDLVVGVVDCTMSKTTCNENEVRGYPSILWLVEGVVAEKYPSKDRTFDPLRKYVLNKLGKKEPTKLTRAVDAEEDPDLGSSVMKLEQENFHEVASSENATFVHFWTAWCSECMTLEVTWEALGEYFHSSDSPVKVTIAKVDCVLQKPLCEELQVDEFPTINVYRKGELEHIYAGGRKLDDLIDFVTLAAKTKKLVEEL</sequence>
<dbReference type="PROSITE" id="PS51352">
    <property type="entry name" value="THIOREDOXIN_2"/>
    <property type="match status" value="1"/>
</dbReference>
<dbReference type="CDD" id="cd02961">
    <property type="entry name" value="PDI_a_family"/>
    <property type="match status" value="1"/>
</dbReference>
<evidence type="ECO:0000256" key="3">
    <source>
        <dbReference type="SAM" id="SignalP"/>
    </source>
</evidence>
<dbReference type="Pfam" id="PF00085">
    <property type="entry name" value="Thioredoxin"/>
    <property type="match status" value="2"/>
</dbReference>
<dbReference type="PANTHER" id="PTHR45672:SF3">
    <property type="entry name" value="THIOREDOXIN DOMAIN-CONTAINING PROTEIN 5"/>
    <property type="match status" value="1"/>
</dbReference>